<proteinExistence type="predicted"/>
<organism evidence="2 3">
    <name type="scientific">Claviceps africana</name>
    <dbReference type="NCBI Taxonomy" id="83212"/>
    <lineage>
        <taxon>Eukaryota</taxon>
        <taxon>Fungi</taxon>
        <taxon>Dikarya</taxon>
        <taxon>Ascomycota</taxon>
        <taxon>Pezizomycotina</taxon>
        <taxon>Sordariomycetes</taxon>
        <taxon>Hypocreomycetidae</taxon>
        <taxon>Hypocreales</taxon>
        <taxon>Clavicipitaceae</taxon>
        <taxon>Claviceps</taxon>
    </lineage>
</organism>
<comment type="caution">
    <text evidence="2">The sequence shown here is derived from an EMBL/GenBank/DDBJ whole genome shotgun (WGS) entry which is preliminary data.</text>
</comment>
<reference evidence="2" key="1">
    <citation type="journal article" date="2020" name="bioRxiv">
        <title>Whole genome comparisons of ergot fungi reveals the divergence and evolution of species within the genus Claviceps are the result of varying mechanisms driving genome evolution and host range expansion.</title>
        <authorList>
            <person name="Wyka S.A."/>
            <person name="Mondo S.J."/>
            <person name="Liu M."/>
            <person name="Dettman J."/>
            <person name="Nalam V."/>
            <person name="Broders K.D."/>
        </authorList>
    </citation>
    <scope>NUCLEOTIDE SEQUENCE</scope>
    <source>
        <strain evidence="2">CCC 489</strain>
    </source>
</reference>
<evidence type="ECO:0000313" key="3">
    <source>
        <dbReference type="Proteomes" id="UP000811619"/>
    </source>
</evidence>
<sequence length="209" mass="22633">MLHSTNRQSALAGPDLPTTCRGCQFDDCEVHTSQLQAGVERNIVVLPALIDAQNNSREALAKVPKFQTIRRRRFQGRMNDERRTTNEDDAAASSDNVGREVGHYVYMAIQCYVSHSIVEFRGQNCLIVSKRKDEAQGVLLLLSLGHKRGLSLSLALRVAALATLATTLAQPSSSARARVVGKSSTPLTLGPQFPDITHEAGALAEALAV</sequence>
<dbReference type="EMBL" id="SRPY01000418">
    <property type="protein sequence ID" value="KAG5924362.1"/>
    <property type="molecule type" value="Genomic_DNA"/>
</dbReference>
<gene>
    <name evidence="2" type="ORF">E4U42_004654</name>
</gene>
<protein>
    <submittedName>
        <fullName evidence="2">Uncharacterized protein</fullName>
    </submittedName>
</protein>
<accession>A0A8K0JB12</accession>
<feature type="region of interest" description="Disordered" evidence="1">
    <location>
        <begin position="73"/>
        <end position="94"/>
    </location>
</feature>
<dbReference type="AlphaFoldDB" id="A0A8K0JB12"/>
<dbReference type="Proteomes" id="UP000811619">
    <property type="component" value="Unassembled WGS sequence"/>
</dbReference>
<evidence type="ECO:0000256" key="1">
    <source>
        <dbReference type="SAM" id="MobiDB-lite"/>
    </source>
</evidence>
<name>A0A8K0JB12_9HYPO</name>
<evidence type="ECO:0000313" key="2">
    <source>
        <dbReference type="EMBL" id="KAG5924362.1"/>
    </source>
</evidence>
<keyword evidence="3" id="KW-1185">Reference proteome</keyword>